<proteinExistence type="predicted"/>
<gene>
    <name evidence="2" type="ORF">PHYEVI_LOCUS1121</name>
</gene>
<sequence length="61" mass="6864">MRKIARFCFLLLMLTVGFLLAYPSNTNSEGISISEPIIDKANKSVCLYGFELRNGTCNEIF</sequence>
<name>A0A9N9TG04_PHYSR</name>
<evidence type="ECO:0000256" key="1">
    <source>
        <dbReference type="SAM" id="SignalP"/>
    </source>
</evidence>
<organism evidence="2 3">
    <name type="scientific">Phyllotreta striolata</name>
    <name type="common">Striped flea beetle</name>
    <name type="synonym">Crioceris striolata</name>
    <dbReference type="NCBI Taxonomy" id="444603"/>
    <lineage>
        <taxon>Eukaryota</taxon>
        <taxon>Metazoa</taxon>
        <taxon>Ecdysozoa</taxon>
        <taxon>Arthropoda</taxon>
        <taxon>Hexapoda</taxon>
        <taxon>Insecta</taxon>
        <taxon>Pterygota</taxon>
        <taxon>Neoptera</taxon>
        <taxon>Endopterygota</taxon>
        <taxon>Coleoptera</taxon>
        <taxon>Polyphaga</taxon>
        <taxon>Cucujiformia</taxon>
        <taxon>Chrysomeloidea</taxon>
        <taxon>Chrysomelidae</taxon>
        <taxon>Galerucinae</taxon>
        <taxon>Alticini</taxon>
        <taxon>Phyllotreta</taxon>
    </lineage>
</organism>
<reference evidence="2" key="1">
    <citation type="submission" date="2022-01" db="EMBL/GenBank/DDBJ databases">
        <authorList>
            <person name="King R."/>
        </authorList>
    </citation>
    <scope>NUCLEOTIDE SEQUENCE</scope>
</reference>
<evidence type="ECO:0000313" key="3">
    <source>
        <dbReference type="Proteomes" id="UP001153712"/>
    </source>
</evidence>
<dbReference type="Proteomes" id="UP001153712">
    <property type="component" value="Chromosome 1"/>
</dbReference>
<dbReference type="OrthoDB" id="10294002at2759"/>
<feature type="signal peptide" evidence="1">
    <location>
        <begin position="1"/>
        <end position="21"/>
    </location>
</feature>
<keyword evidence="3" id="KW-1185">Reference proteome</keyword>
<protein>
    <submittedName>
        <fullName evidence="2">Uncharacterized protein</fullName>
    </submittedName>
</protein>
<feature type="chain" id="PRO_5040281611" evidence="1">
    <location>
        <begin position="22"/>
        <end position="61"/>
    </location>
</feature>
<evidence type="ECO:0000313" key="2">
    <source>
        <dbReference type="EMBL" id="CAG9854660.1"/>
    </source>
</evidence>
<dbReference type="AlphaFoldDB" id="A0A9N9TG04"/>
<accession>A0A9N9TG04</accession>
<dbReference type="EMBL" id="OU900094">
    <property type="protein sequence ID" value="CAG9854660.1"/>
    <property type="molecule type" value="Genomic_DNA"/>
</dbReference>
<keyword evidence="1" id="KW-0732">Signal</keyword>